<reference evidence="2" key="2">
    <citation type="submission" date="2020-04" db="EMBL/GenBank/DDBJ databases">
        <authorList>
            <consortium name="NCBI Genome Project"/>
        </authorList>
    </citation>
    <scope>NUCLEOTIDE SEQUENCE</scope>
    <source>
        <strain evidence="2">CBS 342.82</strain>
    </source>
</reference>
<accession>A0A6J3MJ90</accession>
<dbReference type="GeneID" id="54359320"/>
<proteinExistence type="predicted"/>
<sequence>MGRLFAGDVLAPYLKFRAVDMPAVLFQYVMYLQYRDTVVYDHLNNTADNTESTHATRQKCRAKARLRENALIAKHGPKTSGPSVPVWFGMPASQSFPPTRPCIETQCLWTLLRVNASRARAVLDVKLIWTRRDGCFYHRERAIDVEMSRLTFGNRSIPGSYRVQLDEQLVDRIVFFTTGCLCGYEGSELPARSWLDEREQSDRLVKALAVLSSKQRYLGQYDA</sequence>
<dbReference type="AlphaFoldDB" id="A0A6J3MJ90"/>
<reference evidence="2" key="3">
    <citation type="submission" date="2025-08" db="UniProtKB">
        <authorList>
            <consortium name="RefSeq"/>
        </authorList>
    </citation>
    <scope>IDENTIFICATION</scope>
    <source>
        <strain evidence="2">CBS 342.82</strain>
    </source>
</reference>
<gene>
    <name evidence="2" type="ORF">K489DRAFT_32117</name>
</gene>
<evidence type="ECO:0000313" key="2">
    <source>
        <dbReference type="RefSeq" id="XP_033464981.1"/>
    </source>
</evidence>
<evidence type="ECO:0000313" key="1">
    <source>
        <dbReference type="Proteomes" id="UP000504637"/>
    </source>
</evidence>
<reference evidence="2" key="1">
    <citation type="submission" date="2020-01" db="EMBL/GenBank/DDBJ databases">
        <authorList>
            <consortium name="DOE Joint Genome Institute"/>
            <person name="Haridas S."/>
            <person name="Albert R."/>
            <person name="Binder M."/>
            <person name="Bloem J."/>
            <person name="Labutti K."/>
            <person name="Salamov A."/>
            <person name="Andreopoulos B."/>
            <person name="Baker S.E."/>
            <person name="Barry K."/>
            <person name="Bills G."/>
            <person name="Bluhm B.H."/>
            <person name="Cannon C."/>
            <person name="Castanera R."/>
            <person name="Culley D.E."/>
            <person name="Daum C."/>
            <person name="Ezra D."/>
            <person name="Gonzalez J.B."/>
            <person name="Henrissat B."/>
            <person name="Kuo A."/>
            <person name="Liang C."/>
            <person name="Lipzen A."/>
            <person name="Lutzoni F."/>
            <person name="Magnuson J."/>
            <person name="Mondo S."/>
            <person name="Nolan M."/>
            <person name="Ohm R."/>
            <person name="Pangilinan J."/>
            <person name="Park H.-J."/>
            <person name="Ramirez L."/>
            <person name="Alfaro M."/>
            <person name="Sun H."/>
            <person name="Tritt A."/>
            <person name="Yoshinaga Y."/>
            <person name="Zwiers L.-H."/>
            <person name="Turgeon B.G."/>
            <person name="Goodwin S.B."/>
            <person name="Spatafora J.W."/>
            <person name="Crous P.W."/>
            <person name="Grigoriev I.V."/>
        </authorList>
    </citation>
    <scope>NUCLEOTIDE SEQUENCE</scope>
    <source>
        <strain evidence="2">CBS 342.82</strain>
    </source>
</reference>
<protein>
    <submittedName>
        <fullName evidence="2">Uncharacterized protein</fullName>
    </submittedName>
</protein>
<keyword evidence="1" id="KW-1185">Reference proteome</keyword>
<dbReference type="RefSeq" id="XP_033464981.1">
    <property type="nucleotide sequence ID" value="XM_033601520.1"/>
</dbReference>
<dbReference type="Proteomes" id="UP000504637">
    <property type="component" value="Unplaced"/>
</dbReference>
<name>A0A6J3MJ90_9PEZI</name>
<organism evidence="2">
    <name type="scientific">Dissoconium aciculare CBS 342.82</name>
    <dbReference type="NCBI Taxonomy" id="1314786"/>
    <lineage>
        <taxon>Eukaryota</taxon>
        <taxon>Fungi</taxon>
        <taxon>Dikarya</taxon>
        <taxon>Ascomycota</taxon>
        <taxon>Pezizomycotina</taxon>
        <taxon>Dothideomycetes</taxon>
        <taxon>Dothideomycetidae</taxon>
        <taxon>Mycosphaerellales</taxon>
        <taxon>Dissoconiaceae</taxon>
        <taxon>Dissoconium</taxon>
    </lineage>
</organism>